<protein>
    <recommendedName>
        <fullName evidence="6">Crinkler effector protein N-terminal domain-containing protein</fullName>
    </recommendedName>
</protein>
<feature type="domain" description="Crinkler effector protein N-terminal" evidence="6">
    <location>
        <begin position="7"/>
        <end position="111"/>
    </location>
</feature>
<reference evidence="8" key="2">
    <citation type="submission" date="2015-01" db="EMBL/GenBank/DDBJ databases">
        <title>Evolutionary Origins and Diversification of the Mycorrhizal Mutualists.</title>
        <authorList>
            <consortium name="DOE Joint Genome Institute"/>
            <consortium name="Mycorrhizal Genomics Consortium"/>
            <person name="Kohler A."/>
            <person name="Kuo A."/>
            <person name="Nagy L.G."/>
            <person name="Floudas D."/>
            <person name="Copeland A."/>
            <person name="Barry K.W."/>
            <person name="Cichocki N."/>
            <person name="Veneault-Fourrey C."/>
            <person name="LaButti K."/>
            <person name="Lindquist E.A."/>
            <person name="Lipzen A."/>
            <person name="Lundell T."/>
            <person name="Morin E."/>
            <person name="Murat C."/>
            <person name="Riley R."/>
            <person name="Ohm R."/>
            <person name="Sun H."/>
            <person name="Tunlid A."/>
            <person name="Henrissat B."/>
            <person name="Grigoriev I.V."/>
            <person name="Hibbett D.S."/>
            <person name="Martin F."/>
        </authorList>
    </citation>
    <scope>NUCLEOTIDE SEQUENCE [LARGE SCALE GENOMIC DNA]</scope>
    <source>
        <strain evidence="8">LaAM-08-1</strain>
    </source>
</reference>
<dbReference type="InterPro" id="IPR011009">
    <property type="entry name" value="Kinase-like_dom_sf"/>
</dbReference>
<feature type="transmembrane region" description="Helical" evidence="5">
    <location>
        <begin position="650"/>
        <end position="671"/>
    </location>
</feature>
<evidence type="ECO:0000256" key="3">
    <source>
        <dbReference type="ARBA" id="ARBA00022525"/>
    </source>
</evidence>
<keyword evidence="5" id="KW-0472">Membrane</keyword>
<feature type="transmembrane region" description="Helical" evidence="5">
    <location>
        <begin position="624"/>
        <end position="643"/>
    </location>
</feature>
<keyword evidence="3" id="KW-0964">Secreted</keyword>
<feature type="transmembrane region" description="Helical" evidence="5">
    <location>
        <begin position="779"/>
        <end position="797"/>
    </location>
</feature>
<dbReference type="OrthoDB" id="4062651at2759"/>
<sequence>MVEVKRFWCILLDDSPNEPFTVNIGLDKQVFDLMKMIESSLNRMLQYDAQDIPLYKLTKSIPTGPTSTLFQRIQDVGDIQSFASRVDDTSETLSDLFPDAVADRMLHFLVKLPLRTQAPPTQNDSLNEVPGRGMKRRHSESDDLITERMRLAKMAKCAPSSLSKPSAFQTSAQQVVTCNRPFDFDTIPITLLQEEFGLFMDELAACKWYENKTQRRSKIQKVFDDVAGLYLSAETIRGTEYTTDGNLRVNIMPAVIRECKNEAGCGLLEAIAFYVQFLVKALDRHGIRNRFPCILLIDTGSCFGLYGCLWTGEHLHVEPLTPFYDLTIHWTDESGRQAIAASLDAFLKAIPRLEAHYAQLASNAPVPPLLDRAYPYKTNYEDENGRHINFSYRSRTADKLVFVAEPDKSSDKDLGILCVKFTRRYSEDAHRFLAQLGYAPRLQAVMRLPGGWNMVVMDYSEYTQLCDPMLQISDELRRTIVAKVSEAVQKLHDAGFVHGDIRSLNVLVDCRMPTSKDGIKIHFIDFDWAGRQGEAVYPMRVNRVTVRRPEGVSDGKPILVEHDMAMWTLVLIRVADKRCGEGKGFVGVDDCRWGFCTFGYIFIWGIYRDYHMNEFPKLHSPNKLALIGSLQFALPFLLAFLAGKAINVHFHWVVLPGSAFFGMLLFLLSFIDPESFMHGSRARHDVRNGEHSLRGSPSAELQLMQLYSSLPSRPSPAIQLTMMMVSNFLLTKGFSGAVRITAYMVLACLVIGNNLTGMLVNCSSLIGLISNTLPSDDDGFYRTFIVLLTMYFPASYIKDYSGVHDVGPHLAFYALEITNITSLMAHSDGSPGGQAWIIQLVDPHHGVVSRRSLVDFLTASQSVKAMVIVSDFHLELGFHSLFLGSLAIRATEIG</sequence>
<dbReference type="STRING" id="1095629.A0A0C9XZR4"/>
<evidence type="ECO:0000256" key="4">
    <source>
        <dbReference type="SAM" id="MobiDB-lite"/>
    </source>
</evidence>
<keyword evidence="8" id="KW-1185">Reference proteome</keyword>
<evidence type="ECO:0000259" key="6">
    <source>
        <dbReference type="Pfam" id="PF20147"/>
    </source>
</evidence>
<keyword evidence="5" id="KW-0812">Transmembrane</keyword>
<feature type="transmembrane region" description="Helical" evidence="5">
    <location>
        <begin position="713"/>
        <end position="730"/>
    </location>
</feature>
<dbReference type="AlphaFoldDB" id="A0A0C9XZR4"/>
<dbReference type="PROSITE" id="PS00109">
    <property type="entry name" value="PROTEIN_KINASE_TYR"/>
    <property type="match status" value="1"/>
</dbReference>
<dbReference type="HOGENOM" id="CLU_323392_0_0_1"/>
<comment type="subcellular location">
    <subcellularLocation>
        <location evidence="1">Host cell</location>
    </subcellularLocation>
    <subcellularLocation>
        <location evidence="2">Secreted</location>
    </subcellularLocation>
</comment>
<organism evidence="7 8">
    <name type="scientific">Laccaria amethystina LaAM-08-1</name>
    <dbReference type="NCBI Taxonomy" id="1095629"/>
    <lineage>
        <taxon>Eukaryota</taxon>
        <taxon>Fungi</taxon>
        <taxon>Dikarya</taxon>
        <taxon>Basidiomycota</taxon>
        <taxon>Agaricomycotina</taxon>
        <taxon>Agaricomycetes</taxon>
        <taxon>Agaricomycetidae</taxon>
        <taxon>Agaricales</taxon>
        <taxon>Agaricineae</taxon>
        <taxon>Hydnangiaceae</taxon>
        <taxon>Laccaria</taxon>
    </lineage>
</organism>
<dbReference type="Proteomes" id="UP000054477">
    <property type="component" value="Unassembled WGS sequence"/>
</dbReference>
<accession>A0A0C9XZR4</accession>
<dbReference type="SUPFAM" id="SSF56112">
    <property type="entry name" value="Protein kinase-like (PK-like)"/>
    <property type="match status" value="1"/>
</dbReference>
<dbReference type="EMBL" id="KN838582">
    <property type="protein sequence ID" value="KIK03232.1"/>
    <property type="molecule type" value="Genomic_DNA"/>
</dbReference>
<dbReference type="Gene3D" id="1.10.510.10">
    <property type="entry name" value="Transferase(Phosphotransferase) domain 1"/>
    <property type="match status" value="1"/>
</dbReference>
<evidence type="ECO:0000313" key="8">
    <source>
        <dbReference type="Proteomes" id="UP000054477"/>
    </source>
</evidence>
<feature type="region of interest" description="Disordered" evidence="4">
    <location>
        <begin position="119"/>
        <end position="142"/>
    </location>
</feature>
<dbReference type="InterPro" id="IPR008266">
    <property type="entry name" value="Tyr_kinase_AS"/>
</dbReference>
<dbReference type="GO" id="GO:0005576">
    <property type="term" value="C:extracellular region"/>
    <property type="evidence" value="ECO:0007669"/>
    <property type="project" value="UniProtKB-SubCell"/>
</dbReference>
<evidence type="ECO:0000256" key="1">
    <source>
        <dbReference type="ARBA" id="ARBA00004340"/>
    </source>
</evidence>
<evidence type="ECO:0000256" key="5">
    <source>
        <dbReference type="SAM" id="Phobius"/>
    </source>
</evidence>
<dbReference type="Pfam" id="PF06293">
    <property type="entry name" value="Kdo"/>
    <property type="match status" value="1"/>
</dbReference>
<dbReference type="InterPro" id="IPR045379">
    <property type="entry name" value="Crinkler_N"/>
</dbReference>
<keyword evidence="5" id="KW-1133">Transmembrane helix</keyword>
<evidence type="ECO:0000256" key="2">
    <source>
        <dbReference type="ARBA" id="ARBA00004613"/>
    </source>
</evidence>
<dbReference type="Pfam" id="PF20147">
    <property type="entry name" value="Crinkler"/>
    <property type="match status" value="1"/>
</dbReference>
<proteinExistence type="predicted"/>
<dbReference type="GO" id="GO:0004672">
    <property type="term" value="F:protein kinase activity"/>
    <property type="evidence" value="ECO:0007669"/>
    <property type="project" value="InterPro"/>
</dbReference>
<dbReference type="GO" id="GO:0043657">
    <property type="term" value="C:host cell"/>
    <property type="evidence" value="ECO:0007669"/>
    <property type="project" value="UniProtKB-SubCell"/>
</dbReference>
<reference evidence="7 8" key="1">
    <citation type="submission" date="2014-04" db="EMBL/GenBank/DDBJ databases">
        <authorList>
            <consortium name="DOE Joint Genome Institute"/>
            <person name="Kuo A."/>
            <person name="Kohler A."/>
            <person name="Nagy L.G."/>
            <person name="Floudas D."/>
            <person name="Copeland A."/>
            <person name="Barry K.W."/>
            <person name="Cichocki N."/>
            <person name="Veneault-Fourrey C."/>
            <person name="LaButti K."/>
            <person name="Lindquist E.A."/>
            <person name="Lipzen A."/>
            <person name="Lundell T."/>
            <person name="Morin E."/>
            <person name="Murat C."/>
            <person name="Sun H."/>
            <person name="Tunlid A."/>
            <person name="Henrissat B."/>
            <person name="Grigoriev I.V."/>
            <person name="Hibbett D.S."/>
            <person name="Martin F."/>
            <person name="Nordberg H.P."/>
            <person name="Cantor M.N."/>
            <person name="Hua S.X."/>
        </authorList>
    </citation>
    <scope>NUCLEOTIDE SEQUENCE [LARGE SCALE GENOMIC DNA]</scope>
    <source>
        <strain evidence="7 8">LaAM-08-1</strain>
    </source>
</reference>
<feature type="transmembrane region" description="Helical" evidence="5">
    <location>
        <begin position="742"/>
        <end position="767"/>
    </location>
</feature>
<evidence type="ECO:0000313" key="7">
    <source>
        <dbReference type="EMBL" id="KIK03232.1"/>
    </source>
</evidence>
<gene>
    <name evidence="7" type="ORF">K443DRAFT_5494</name>
</gene>
<name>A0A0C9XZR4_9AGAR</name>